<reference evidence="1" key="1">
    <citation type="submission" date="2020-06" db="EMBL/GenBank/DDBJ databases">
        <authorList>
            <person name="Li T."/>
            <person name="Hu X."/>
            <person name="Zhang T."/>
            <person name="Song X."/>
            <person name="Zhang H."/>
            <person name="Dai N."/>
            <person name="Sheng W."/>
            <person name="Hou X."/>
            <person name="Wei L."/>
        </authorList>
    </citation>
    <scope>NUCLEOTIDE SEQUENCE</scope>
    <source>
        <strain evidence="1">KEN8</strain>
        <tissue evidence="1">Leaf</tissue>
    </source>
</reference>
<comment type="caution">
    <text evidence="1">The sequence shown here is derived from an EMBL/GenBank/DDBJ whole genome shotgun (WGS) entry which is preliminary data.</text>
</comment>
<dbReference type="Pfam" id="PF02992">
    <property type="entry name" value="Transposase_21"/>
    <property type="match status" value="1"/>
</dbReference>
<dbReference type="PANTHER" id="PTHR10775">
    <property type="entry name" value="OS08G0208400 PROTEIN"/>
    <property type="match status" value="1"/>
</dbReference>
<organism evidence="1">
    <name type="scientific">Sesamum calycinum</name>
    <dbReference type="NCBI Taxonomy" id="2727403"/>
    <lineage>
        <taxon>Eukaryota</taxon>
        <taxon>Viridiplantae</taxon>
        <taxon>Streptophyta</taxon>
        <taxon>Embryophyta</taxon>
        <taxon>Tracheophyta</taxon>
        <taxon>Spermatophyta</taxon>
        <taxon>Magnoliopsida</taxon>
        <taxon>eudicotyledons</taxon>
        <taxon>Gunneridae</taxon>
        <taxon>Pentapetalae</taxon>
        <taxon>asterids</taxon>
        <taxon>lamiids</taxon>
        <taxon>Lamiales</taxon>
        <taxon>Pedaliaceae</taxon>
        <taxon>Sesamum</taxon>
    </lineage>
</organism>
<dbReference type="PANTHER" id="PTHR10775:SF188">
    <property type="entry name" value="TRANSPOSASE-ASSOCIATED DOMAIN-CONTAINING PROTEIN"/>
    <property type="match status" value="1"/>
</dbReference>
<gene>
    <name evidence="1" type="ORF">Scaly_3085900</name>
</gene>
<dbReference type="InterPro" id="IPR004242">
    <property type="entry name" value="Transposase_21"/>
</dbReference>
<evidence type="ECO:0000313" key="1">
    <source>
        <dbReference type="EMBL" id="KAL0295840.1"/>
    </source>
</evidence>
<protein>
    <submittedName>
        <fullName evidence="1">Uncharacterized protein</fullName>
    </submittedName>
</protein>
<name>A0AAW2JQI5_9LAMI</name>
<dbReference type="AlphaFoldDB" id="A0AAW2JQI5"/>
<accession>A0AAW2JQI5</accession>
<dbReference type="EMBL" id="JACGWM010000933">
    <property type="protein sequence ID" value="KAL0295840.1"/>
    <property type="molecule type" value="Genomic_DNA"/>
</dbReference>
<proteinExistence type="predicted"/>
<sequence length="221" mass="25441">MVFYAAVPSYFTSSHKRVYDDGMRSYPVDAGPSSYCYGGGPYDYDELGLADRFYIVVHAADHPLWDSCAQSQLDVVAELVDIKADGDYYNTKKLVKDLGLPIQKIDACKNGCMLYWKESVRFGRLYSSRATAEHMMWKYFDRMYSNLVEELRNVRLGLCTYNFATHSQYGRTYSCWSVSITPYNLPPGMCMSSEYMFLTMVIPGFSNPKRLIYVYLEPLIK</sequence>
<reference evidence="1" key="2">
    <citation type="journal article" date="2024" name="Plant">
        <title>Genomic evolution and insights into agronomic trait innovations of Sesamum species.</title>
        <authorList>
            <person name="Miao H."/>
            <person name="Wang L."/>
            <person name="Qu L."/>
            <person name="Liu H."/>
            <person name="Sun Y."/>
            <person name="Le M."/>
            <person name="Wang Q."/>
            <person name="Wei S."/>
            <person name="Zheng Y."/>
            <person name="Lin W."/>
            <person name="Duan Y."/>
            <person name="Cao H."/>
            <person name="Xiong S."/>
            <person name="Wang X."/>
            <person name="Wei L."/>
            <person name="Li C."/>
            <person name="Ma Q."/>
            <person name="Ju M."/>
            <person name="Zhao R."/>
            <person name="Li G."/>
            <person name="Mu C."/>
            <person name="Tian Q."/>
            <person name="Mei H."/>
            <person name="Zhang T."/>
            <person name="Gao T."/>
            <person name="Zhang H."/>
        </authorList>
    </citation>
    <scope>NUCLEOTIDE SEQUENCE</scope>
    <source>
        <strain evidence="1">KEN8</strain>
    </source>
</reference>